<dbReference type="InterPro" id="IPR017911">
    <property type="entry name" value="MacB-like_ATP-bd"/>
</dbReference>
<dbReference type="PROSITE" id="PS00211">
    <property type="entry name" value="ABC_TRANSPORTER_1"/>
    <property type="match status" value="1"/>
</dbReference>
<dbReference type="PATRIC" id="fig|43658.5.peg.1264"/>
<dbReference type="AlphaFoldDB" id="A0A0F4QW42"/>
<evidence type="ECO:0000256" key="3">
    <source>
        <dbReference type="ARBA" id="ARBA00022840"/>
    </source>
</evidence>
<dbReference type="GO" id="GO:0016887">
    <property type="term" value="F:ATP hydrolysis activity"/>
    <property type="evidence" value="ECO:0007669"/>
    <property type="project" value="InterPro"/>
</dbReference>
<keyword evidence="3 6" id="KW-0067">ATP-binding</keyword>
<dbReference type="GO" id="GO:1902495">
    <property type="term" value="C:transmembrane transporter complex"/>
    <property type="evidence" value="ECO:0007669"/>
    <property type="project" value="UniProtKB-ARBA"/>
</dbReference>
<dbReference type="InterPro" id="IPR003593">
    <property type="entry name" value="AAA+_ATPase"/>
</dbReference>
<dbReference type="PROSITE" id="PS50893">
    <property type="entry name" value="ABC_TRANSPORTER_2"/>
    <property type="match status" value="1"/>
</dbReference>
<dbReference type="FunFam" id="3.40.50.300:FF:000032">
    <property type="entry name" value="Export ABC transporter ATP-binding protein"/>
    <property type="match status" value="1"/>
</dbReference>
<dbReference type="InterPro" id="IPR003439">
    <property type="entry name" value="ABC_transporter-like_ATP-bd"/>
</dbReference>
<evidence type="ECO:0000313" key="6">
    <source>
        <dbReference type="EMBL" id="KJZ11465.1"/>
    </source>
</evidence>
<dbReference type="PANTHER" id="PTHR42798">
    <property type="entry name" value="LIPOPROTEIN-RELEASING SYSTEM ATP-BINDING PROTEIN LOLD"/>
    <property type="match status" value="1"/>
</dbReference>
<keyword evidence="2" id="KW-0547">Nucleotide-binding</keyword>
<sequence>MVNLVAVSKDYKKGKLTVPVLRNLDLTIYQGEFLALMGASGSGKSTLLNLIGSIDRPSAGSIVVDGQNITKKSQSELAYWRNHTVSFIFQFYNLIPVLSAWDNIALPLRLQKLSSSQIKRRVDNALALVDLAQRANHKPNELSGGQQQRVAIARAIVTDPQLLLCDEPTGDLDRENANKVMAILSMLNKEYGKTIVMATHDASCAEIAHRTITFNKPDFN</sequence>
<dbReference type="EMBL" id="JXYA01000010">
    <property type="protein sequence ID" value="KJZ11465.1"/>
    <property type="molecule type" value="Genomic_DNA"/>
</dbReference>
<dbReference type="SUPFAM" id="SSF52540">
    <property type="entry name" value="P-loop containing nucleoside triphosphate hydrolases"/>
    <property type="match status" value="1"/>
</dbReference>
<dbReference type="SMART" id="SM00382">
    <property type="entry name" value="AAA"/>
    <property type="match status" value="1"/>
</dbReference>
<dbReference type="Pfam" id="PF00005">
    <property type="entry name" value="ABC_tran"/>
    <property type="match status" value="1"/>
</dbReference>
<dbReference type="InterPro" id="IPR027417">
    <property type="entry name" value="P-loop_NTPase"/>
</dbReference>
<dbReference type="CDD" id="cd03255">
    <property type="entry name" value="ABC_MJ0796_LolCDE_FtsE"/>
    <property type="match status" value="1"/>
</dbReference>
<comment type="similarity">
    <text evidence="4">Belongs to the ABC transporter superfamily. Macrolide exporter (TC 3.A.1.122) family.</text>
</comment>
<keyword evidence="1" id="KW-0813">Transport</keyword>
<accession>A0A0F4QW42</accession>
<proteinExistence type="inferred from homology"/>
<gene>
    <name evidence="6" type="ORF">TW77_06035</name>
</gene>
<dbReference type="OrthoDB" id="9801477at2"/>
<dbReference type="Gene3D" id="3.40.50.300">
    <property type="entry name" value="P-loop containing nucleotide triphosphate hydrolases"/>
    <property type="match status" value="1"/>
</dbReference>
<protein>
    <submittedName>
        <fullName evidence="6">ABC transporter ATP-binding protein</fullName>
    </submittedName>
</protein>
<evidence type="ECO:0000259" key="5">
    <source>
        <dbReference type="PROSITE" id="PS50893"/>
    </source>
</evidence>
<dbReference type="InterPro" id="IPR017871">
    <property type="entry name" value="ABC_transporter-like_CS"/>
</dbReference>
<evidence type="ECO:0000256" key="4">
    <source>
        <dbReference type="ARBA" id="ARBA00038388"/>
    </source>
</evidence>
<keyword evidence="7" id="KW-1185">Reference proteome</keyword>
<comment type="caution">
    <text evidence="6">The sequence shown here is derived from an EMBL/GenBank/DDBJ whole genome shotgun (WGS) entry which is preliminary data.</text>
</comment>
<reference evidence="6 7" key="1">
    <citation type="journal article" date="2015" name="BMC Genomics">
        <title>Genome mining reveals unlocked bioactive potential of marine Gram-negative bacteria.</title>
        <authorList>
            <person name="Machado H."/>
            <person name="Sonnenschein E.C."/>
            <person name="Melchiorsen J."/>
            <person name="Gram L."/>
        </authorList>
    </citation>
    <scope>NUCLEOTIDE SEQUENCE [LARGE SCALE GENOMIC DNA]</scope>
    <source>
        <strain evidence="6 7">S2471</strain>
    </source>
</reference>
<dbReference type="Proteomes" id="UP000033452">
    <property type="component" value="Unassembled WGS sequence"/>
</dbReference>
<evidence type="ECO:0000256" key="1">
    <source>
        <dbReference type="ARBA" id="ARBA00022448"/>
    </source>
</evidence>
<organism evidence="6 7">
    <name type="scientific">Pseudoalteromonas rubra</name>
    <dbReference type="NCBI Taxonomy" id="43658"/>
    <lineage>
        <taxon>Bacteria</taxon>
        <taxon>Pseudomonadati</taxon>
        <taxon>Pseudomonadota</taxon>
        <taxon>Gammaproteobacteria</taxon>
        <taxon>Alteromonadales</taxon>
        <taxon>Pseudoalteromonadaceae</taxon>
        <taxon>Pseudoalteromonas</taxon>
    </lineage>
</organism>
<feature type="domain" description="ABC transporter" evidence="5">
    <location>
        <begin position="2"/>
        <end position="220"/>
    </location>
</feature>
<dbReference type="PANTHER" id="PTHR42798:SF2">
    <property type="entry name" value="ABC TRANSPORTER ATP-BINDING PROTEIN MG467-RELATED"/>
    <property type="match status" value="1"/>
</dbReference>
<name>A0A0F4QW42_9GAMM</name>
<dbReference type="GO" id="GO:0005524">
    <property type="term" value="F:ATP binding"/>
    <property type="evidence" value="ECO:0007669"/>
    <property type="project" value="UniProtKB-KW"/>
</dbReference>
<evidence type="ECO:0000256" key="2">
    <source>
        <dbReference type="ARBA" id="ARBA00022741"/>
    </source>
</evidence>
<dbReference type="GO" id="GO:0022857">
    <property type="term" value="F:transmembrane transporter activity"/>
    <property type="evidence" value="ECO:0007669"/>
    <property type="project" value="UniProtKB-ARBA"/>
</dbReference>
<evidence type="ECO:0000313" key="7">
    <source>
        <dbReference type="Proteomes" id="UP000033452"/>
    </source>
</evidence>